<dbReference type="Gene3D" id="1.20.1440.30">
    <property type="entry name" value="Biosynthetic Protein domain"/>
    <property type="match status" value="1"/>
</dbReference>
<gene>
    <name evidence="1" type="ORF">CCAND38_130014</name>
</gene>
<proteinExistence type="predicted"/>
<reference evidence="1 2" key="1">
    <citation type="submission" date="2015-01" db="EMBL/GenBank/DDBJ databases">
        <authorList>
            <person name="Xiang T."/>
            <person name="Song Y."/>
            <person name="Huang L."/>
            <person name="Wang B."/>
            <person name="Wu P."/>
        </authorList>
    </citation>
    <scope>NUCLEOTIDE SEQUENCE [LARGE SCALE GENOMIC DNA]</scope>
    <source>
        <strain evidence="1 2">CcD38</strain>
    </source>
</reference>
<dbReference type="Gene3D" id="3.30.1870.10">
    <property type="entry name" value="EreA-like, domain 2"/>
    <property type="match status" value="1"/>
</dbReference>
<evidence type="ECO:0000313" key="2">
    <source>
        <dbReference type="Proteomes" id="UP000045051"/>
    </source>
</evidence>
<name>A0A0B7I0W1_9FLAO</name>
<sequence>MKFLLSITCFLLISFCYTQNLKKISLDSILDKQITDEIKVVGLGDIGPFPSEEISSYAFEISKFLIKNKEFKNVFVPATDILLRPFNDYINSDSVYEKKKIDSIFAEIPSKTKKEYVIFEISAFWNLISFLKKYNLENPKKKISLHGTEYSSPYPSYFFYKYISPLDKSESKSTSQKWVENITEDYVIGVCQKIVAWHKDNISQIEKLPKNQYYNYLMKDVNSANTLLKIAKVNNDEAKIVSLVSENLSNEILNLTDGKSVIWSRNHLVAKSSKREKSPQAIFFGSFLNSALKDSYYAILFDFPEKAEISVPKKDSQEIVVEHFFAEKDATIKLLTKNTTKQFFLSNELKVVKKPLKVISIPYNFGKYPNYITLEPKDFNLLIQSSN</sequence>
<protein>
    <submittedName>
        <fullName evidence="1">Uncharacterized protein</fullName>
    </submittedName>
</protein>
<dbReference type="EMBL" id="CDOI01000035">
    <property type="protein sequence ID" value="CEN43727.1"/>
    <property type="molecule type" value="Genomic_DNA"/>
</dbReference>
<evidence type="ECO:0000313" key="1">
    <source>
        <dbReference type="EMBL" id="CEN43727.1"/>
    </source>
</evidence>
<organism evidence="1 2">
    <name type="scientific">Capnocytophaga canis</name>
    <dbReference type="NCBI Taxonomy" id="1848903"/>
    <lineage>
        <taxon>Bacteria</taxon>
        <taxon>Pseudomonadati</taxon>
        <taxon>Bacteroidota</taxon>
        <taxon>Flavobacteriia</taxon>
        <taxon>Flavobacteriales</taxon>
        <taxon>Flavobacteriaceae</taxon>
        <taxon>Capnocytophaga</taxon>
    </lineage>
</organism>
<accession>A0A0B7I0W1</accession>
<dbReference type="Gene3D" id="3.40.1660.10">
    <property type="entry name" value="EreA-like (biosynthetic domain)"/>
    <property type="match status" value="1"/>
</dbReference>
<dbReference type="RefSeq" id="WP_042343280.1">
    <property type="nucleotide sequence ID" value="NZ_CDOI01000035.1"/>
</dbReference>
<dbReference type="Proteomes" id="UP000045051">
    <property type="component" value="Unassembled WGS sequence"/>
</dbReference>
<dbReference type="AlphaFoldDB" id="A0A0B7I0W1"/>
<keyword evidence="2" id="KW-1185">Reference proteome</keyword>
<dbReference type="SUPFAM" id="SSF159501">
    <property type="entry name" value="EreA/ChaN-like"/>
    <property type="match status" value="1"/>
</dbReference>